<keyword evidence="1" id="KW-0472">Membrane</keyword>
<comment type="caution">
    <text evidence="2">The sequence shown here is derived from an EMBL/GenBank/DDBJ whole genome shotgun (WGS) entry which is preliminary data.</text>
</comment>
<keyword evidence="1" id="KW-0812">Transmembrane</keyword>
<accession>A0AAD3D821</accession>
<dbReference type="AlphaFoldDB" id="A0AAD3D821"/>
<sequence>MTKSNNNQNPSEAYYLHPSNMPGAYEQFRNDHSAMEDELIEKAIARIMSKSIESIGNILIEQIQFLVPYLLIIFLMITGWILRKLFLKHQSNGVPSVQSLREDCGECR</sequence>
<protein>
    <submittedName>
        <fullName evidence="2">Uncharacterized protein</fullName>
    </submittedName>
</protein>
<evidence type="ECO:0000313" key="3">
    <source>
        <dbReference type="Proteomes" id="UP001054902"/>
    </source>
</evidence>
<keyword evidence="1" id="KW-1133">Transmembrane helix</keyword>
<feature type="transmembrane region" description="Helical" evidence="1">
    <location>
        <begin position="63"/>
        <end position="82"/>
    </location>
</feature>
<organism evidence="2 3">
    <name type="scientific">Chaetoceros tenuissimus</name>
    <dbReference type="NCBI Taxonomy" id="426638"/>
    <lineage>
        <taxon>Eukaryota</taxon>
        <taxon>Sar</taxon>
        <taxon>Stramenopiles</taxon>
        <taxon>Ochrophyta</taxon>
        <taxon>Bacillariophyta</taxon>
        <taxon>Coscinodiscophyceae</taxon>
        <taxon>Chaetocerotophycidae</taxon>
        <taxon>Chaetocerotales</taxon>
        <taxon>Chaetocerotaceae</taxon>
        <taxon>Chaetoceros</taxon>
    </lineage>
</organism>
<gene>
    <name evidence="2" type="ORF">CTEN210_16035</name>
</gene>
<dbReference type="Proteomes" id="UP001054902">
    <property type="component" value="Unassembled WGS sequence"/>
</dbReference>
<reference evidence="2 3" key="1">
    <citation type="journal article" date="2021" name="Sci. Rep.">
        <title>The genome of the diatom Chaetoceros tenuissimus carries an ancient integrated fragment of an extant virus.</title>
        <authorList>
            <person name="Hongo Y."/>
            <person name="Kimura K."/>
            <person name="Takaki Y."/>
            <person name="Yoshida Y."/>
            <person name="Baba S."/>
            <person name="Kobayashi G."/>
            <person name="Nagasaki K."/>
            <person name="Hano T."/>
            <person name="Tomaru Y."/>
        </authorList>
    </citation>
    <scope>NUCLEOTIDE SEQUENCE [LARGE SCALE GENOMIC DNA]</scope>
    <source>
        <strain evidence="2 3">NIES-3715</strain>
    </source>
</reference>
<name>A0AAD3D821_9STRA</name>
<proteinExistence type="predicted"/>
<evidence type="ECO:0000256" key="1">
    <source>
        <dbReference type="SAM" id="Phobius"/>
    </source>
</evidence>
<dbReference type="EMBL" id="BLLK01000069">
    <property type="protein sequence ID" value="GFH59559.1"/>
    <property type="molecule type" value="Genomic_DNA"/>
</dbReference>
<keyword evidence="3" id="KW-1185">Reference proteome</keyword>
<evidence type="ECO:0000313" key="2">
    <source>
        <dbReference type="EMBL" id="GFH59559.1"/>
    </source>
</evidence>